<evidence type="ECO:0000313" key="2">
    <source>
        <dbReference type="Proteomes" id="UP000838756"/>
    </source>
</evidence>
<organism evidence="1 2">
    <name type="scientific">Pararge aegeria aegeria</name>
    <dbReference type="NCBI Taxonomy" id="348720"/>
    <lineage>
        <taxon>Eukaryota</taxon>
        <taxon>Metazoa</taxon>
        <taxon>Ecdysozoa</taxon>
        <taxon>Arthropoda</taxon>
        <taxon>Hexapoda</taxon>
        <taxon>Insecta</taxon>
        <taxon>Pterygota</taxon>
        <taxon>Neoptera</taxon>
        <taxon>Endopterygota</taxon>
        <taxon>Lepidoptera</taxon>
        <taxon>Glossata</taxon>
        <taxon>Ditrysia</taxon>
        <taxon>Papilionoidea</taxon>
        <taxon>Nymphalidae</taxon>
        <taxon>Satyrinae</taxon>
        <taxon>Satyrini</taxon>
        <taxon>Parargina</taxon>
        <taxon>Pararge</taxon>
    </lineage>
</organism>
<evidence type="ECO:0000313" key="1">
    <source>
        <dbReference type="EMBL" id="CAH2242777.1"/>
    </source>
</evidence>
<keyword evidence="2" id="KW-1185">Reference proteome</keyword>
<gene>
    <name evidence="1" type="primary">jg10311</name>
    <name evidence="1" type="ORF">PAEG_LOCUS19010</name>
</gene>
<comment type="caution">
    <text evidence="1">The sequence shown here is derived from an EMBL/GenBank/DDBJ whole genome shotgun (WGS) entry which is preliminary data.</text>
</comment>
<dbReference type="OrthoDB" id="7479476at2759"/>
<accession>A0A8S4RY15</accession>
<dbReference type="EMBL" id="CAKXAJ010025685">
    <property type="protein sequence ID" value="CAH2242777.1"/>
    <property type="molecule type" value="Genomic_DNA"/>
</dbReference>
<name>A0A8S4RY15_9NEOP</name>
<sequence length="404" mass="45206">MSACKSSKTELIAIYRLEFYKKQKNWKFCTSRQEKKSSKKHLEKKINLNTTYDVQSHGEKDTSDPLNVAFVDSESENIQKSNSQPNLSKNRELSQKWLEPVNIWPGEPESSLPLNVHKQIPDEKCSNCSSEEKPKRNYAMQRLQELHNAAKLGGYEEDDNAQNFLKEIEPYPQDFGNTDYDANAQDRDCEWTNQYYCDGFHDEDKWPMQYGLMIGAGHMAQEIWSAEPEQAVLDEGYPEDAVYAPAGRMSVSADARQVVTPGLFDTAGDWCDTSVDSEGEFMRGADAAPHSSEIDLALPAPLGGPDVLAARPSQLSAQQLVQAARLHSRRLRLLLRESAHRQRLRSLATLNAEPNSFDEDPTRALGPAPPLCAQGVFRDVCVAGSHTGAAARGRGRLPEMGYRN</sequence>
<protein>
    <submittedName>
        <fullName evidence="1">Jg10311 protein</fullName>
    </submittedName>
</protein>
<dbReference type="Proteomes" id="UP000838756">
    <property type="component" value="Unassembled WGS sequence"/>
</dbReference>
<dbReference type="AlphaFoldDB" id="A0A8S4RY15"/>
<proteinExistence type="predicted"/>
<reference evidence="1" key="1">
    <citation type="submission" date="2022-03" db="EMBL/GenBank/DDBJ databases">
        <authorList>
            <person name="Lindestad O."/>
        </authorList>
    </citation>
    <scope>NUCLEOTIDE SEQUENCE</scope>
</reference>